<dbReference type="Pfam" id="PF00069">
    <property type="entry name" value="Pkinase"/>
    <property type="match status" value="1"/>
</dbReference>
<keyword evidence="4" id="KW-1185">Reference proteome</keyword>
<accession>A0A9N8E6R5</accession>
<evidence type="ECO:0000256" key="1">
    <source>
        <dbReference type="SAM" id="MobiDB-lite"/>
    </source>
</evidence>
<reference evidence="3" key="1">
    <citation type="submission" date="2020-06" db="EMBL/GenBank/DDBJ databases">
        <authorList>
            <consortium name="Plant Systems Biology data submission"/>
        </authorList>
    </citation>
    <scope>NUCLEOTIDE SEQUENCE</scope>
    <source>
        <strain evidence="3">D6</strain>
    </source>
</reference>
<evidence type="ECO:0000313" key="3">
    <source>
        <dbReference type="EMBL" id="CAB9512809.1"/>
    </source>
</evidence>
<evidence type="ECO:0000259" key="2">
    <source>
        <dbReference type="PROSITE" id="PS50011"/>
    </source>
</evidence>
<keyword evidence="3" id="KW-0418">Kinase</keyword>
<keyword evidence="3" id="KW-0808">Transferase</keyword>
<dbReference type="Proteomes" id="UP001153069">
    <property type="component" value="Unassembled WGS sequence"/>
</dbReference>
<feature type="region of interest" description="Disordered" evidence="1">
    <location>
        <begin position="666"/>
        <end position="689"/>
    </location>
</feature>
<sequence length="689" mass="78486">MMLSLNGSFSKDKDVYPLNTRKPTSLKRALAIKHGDKLFVAIAVLICMEMSMFARLYFGIESSFSSEESATTTTTTSDTQNHKNNKKPLHSHKLKLRHKDQPTKRHHHTAAETMLRPRVVMLDLYNNEEAGITSTSFFQPNPARKIKPMGDLDCCKQDPQGYIKPDEKPFYETCDPMAEWQTTIYPTCNMLHELPLIDDSDDYFKQQPQQTERNDTTTEVEPVVSLLNTKGSWRTVWKVASQQQQYASGGEPHYIVLKTLRYTRDFNEESYQLQYIDSVAMERLTSSPYIANEYGFCGQSVLTEYAPKSGRDLIKNKKLKTWQRVQIAHDLAAALSDMHSIDYPNATNATFTHNDINIANTIQGEHGNIKFNDFNIGVRMRWNQTRPCGYPVHFNAPLWRSPEEILATNTSDYVQPDKSDVYSLGNLLFQVLTTHQPWTWLEPGGRLSVEEVIARKLAGEYPHIPSKFHGDKPGVQALYYATLACFAHDPEDRPTSYELSESLRIALDWSKQGVSKNKDNVRQLFNFRRHSKKQERTTNAKQQSSKGKKDMGTAAQHYKNVTDASTHRQVSGTKKRVVTPAPLKVVPSLDNMNATDSTERRLGHKIAWTASNKTKELLKAKSKQVEEARIAKAIKERRQMSRPKIGMVRAPVRTRRRGGVEMLVVEGTTNRTPQQSSNRTTDSDETTSF</sequence>
<name>A0A9N8E6R5_9STRA</name>
<feature type="compositionally biased region" description="Polar residues" evidence="1">
    <location>
        <begin position="667"/>
        <end position="689"/>
    </location>
</feature>
<dbReference type="InterPro" id="IPR000719">
    <property type="entry name" value="Prot_kinase_dom"/>
</dbReference>
<dbReference type="EMBL" id="CAICTM010000555">
    <property type="protein sequence ID" value="CAB9512809.1"/>
    <property type="molecule type" value="Genomic_DNA"/>
</dbReference>
<evidence type="ECO:0000313" key="4">
    <source>
        <dbReference type="Proteomes" id="UP001153069"/>
    </source>
</evidence>
<dbReference type="InterPro" id="IPR050167">
    <property type="entry name" value="Ser_Thr_protein_kinase"/>
</dbReference>
<dbReference type="SUPFAM" id="SSF56112">
    <property type="entry name" value="Protein kinase-like (PK-like)"/>
    <property type="match status" value="1"/>
</dbReference>
<feature type="region of interest" description="Disordered" evidence="1">
    <location>
        <begin position="526"/>
        <end position="553"/>
    </location>
</feature>
<feature type="compositionally biased region" description="Basic residues" evidence="1">
    <location>
        <begin position="83"/>
        <end position="108"/>
    </location>
</feature>
<dbReference type="GO" id="GO:0004672">
    <property type="term" value="F:protein kinase activity"/>
    <property type="evidence" value="ECO:0007669"/>
    <property type="project" value="InterPro"/>
</dbReference>
<gene>
    <name evidence="3" type="ORF">SEMRO_556_G165860.1</name>
</gene>
<organism evidence="3 4">
    <name type="scientific">Seminavis robusta</name>
    <dbReference type="NCBI Taxonomy" id="568900"/>
    <lineage>
        <taxon>Eukaryota</taxon>
        <taxon>Sar</taxon>
        <taxon>Stramenopiles</taxon>
        <taxon>Ochrophyta</taxon>
        <taxon>Bacillariophyta</taxon>
        <taxon>Bacillariophyceae</taxon>
        <taxon>Bacillariophycidae</taxon>
        <taxon>Naviculales</taxon>
        <taxon>Naviculaceae</taxon>
        <taxon>Seminavis</taxon>
    </lineage>
</organism>
<protein>
    <submittedName>
        <fullName evidence="3">Specificity protein kinase</fullName>
    </submittedName>
</protein>
<dbReference type="AlphaFoldDB" id="A0A9N8E6R5"/>
<dbReference type="OrthoDB" id="4062651at2759"/>
<dbReference type="InterPro" id="IPR011009">
    <property type="entry name" value="Kinase-like_dom_sf"/>
</dbReference>
<feature type="domain" description="Protein kinase" evidence="2">
    <location>
        <begin position="222"/>
        <end position="507"/>
    </location>
</feature>
<comment type="caution">
    <text evidence="3">The sequence shown here is derived from an EMBL/GenBank/DDBJ whole genome shotgun (WGS) entry which is preliminary data.</text>
</comment>
<dbReference type="PANTHER" id="PTHR23257">
    <property type="entry name" value="SERINE-THREONINE PROTEIN KINASE"/>
    <property type="match status" value="1"/>
</dbReference>
<feature type="region of interest" description="Disordered" evidence="1">
    <location>
        <begin position="69"/>
        <end position="108"/>
    </location>
</feature>
<dbReference type="GO" id="GO:0007165">
    <property type="term" value="P:signal transduction"/>
    <property type="evidence" value="ECO:0007669"/>
    <property type="project" value="TreeGrafter"/>
</dbReference>
<dbReference type="Gene3D" id="1.10.510.10">
    <property type="entry name" value="Transferase(Phosphotransferase) domain 1"/>
    <property type="match status" value="1"/>
</dbReference>
<proteinExistence type="predicted"/>
<dbReference type="PROSITE" id="PS50011">
    <property type="entry name" value="PROTEIN_KINASE_DOM"/>
    <property type="match status" value="1"/>
</dbReference>
<dbReference type="GO" id="GO:0005524">
    <property type="term" value="F:ATP binding"/>
    <property type="evidence" value="ECO:0007669"/>
    <property type="project" value="InterPro"/>
</dbReference>
<dbReference type="GO" id="GO:0005737">
    <property type="term" value="C:cytoplasm"/>
    <property type="evidence" value="ECO:0007669"/>
    <property type="project" value="TreeGrafter"/>
</dbReference>